<organism evidence="2 3">
    <name type="scientific">Rhodofomes roseus</name>
    <dbReference type="NCBI Taxonomy" id="34475"/>
    <lineage>
        <taxon>Eukaryota</taxon>
        <taxon>Fungi</taxon>
        <taxon>Dikarya</taxon>
        <taxon>Basidiomycota</taxon>
        <taxon>Agaricomycotina</taxon>
        <taxon>Agaricomycetes</taxon>
        <taxon>Polyporales</taxon>
        <taxon>Rhodofomes</taxon>
    </lineage>
</organism>
<name>A0A4Y9XZM6_9APHY</name>
<dbReference type="EMBL" id="SEKV01000742">
    <property type="protein sequence ID" value="TFY54069.1"/>
    <property type="molecule type" value="Genomic_DNA"/>
</dbReference>
<dbReference type="AlphaFoldDB" id="A0A4Y9XZM6"/>
<evidence type="ECO:0000256" key="1">
    <source>
        <dbReference type="SAM" id="Phobius"/>
    </source>
</evidence>
<comment type="caution">
    <text evidence="2">The sequence shown here is derived from an EMBL/GenBank/DDBJ whole genome shotgun (WGS) entry which is preliminary data.</text>
</comment>
<gene>
    <name evidence="2" type="ORF">EVJ58_g9079</name>
</gene>
<evidence type="ECO:0000313" key="3">
    <source>
        <dbReference type="Proteomes" id="UP000298390"/>
    </source>
</evidence>
<proteinExistence type="predicted"/>
<dbReference type="STRING" id="34475.A0A4Y9XZM6"/>
<feature type="transmembrane region" description="Helical" evidence="1">
    <location>
        <begin position="69"/>
        <end position="88"/>
    </location>
</feature>
<keyword evidence="1" id="KW-0472">Membrane</keyword>
<feature type="transmembrane region" description="Helical" evidence="1">
    <location>
        <begin position="12"/>
        <end position="32"/>
    </location>
</feature>
<sequence>MSATPLFRDRTVRSVTSAALAAFAAHFLTGMIPHTMHTYNLLQSSVAMLALASLSILNGQFLSQTQEEVILIAAFGFFWLGTIPGIAWSKSIRGIEDEPSVLPAIEGHVVFMVF</sequence>
<feature type="transmembrane region" description="Helical" evidence="1">
    <location>
        <begin position="38"/>
        <end position="57"/>
    </location>
</feature>
<evidence type="ECO:0000313" key="2">
    <source>
        <dbReference type="EMBL" id="TFY54069.1"/>
    </source>
</evidence>
<dbReference type="Proteomes" id="UP000298390">
    <property type="component" value="Unassembled WGS sequence"/>
</dbReference>
<keyword evidence="1" id="KW-0812">Transmembrane</keyword>
<keyword evidence="1" id="KW-1133">Transmembrane helix</keyword>
<accession>A0A4Y9XZM6</accession>
<protein>
    <submittedName>
        <fullName evidence="2">Uncharacterized protein</fullName>
    </submittedName>
</protein>
<reference evidence="2 3" key="1">
    <citation type="submission" date="2019-01" db="EMBL/GenBank/DDBJ databases">
        <title>Genome sequencing of the rare red list fungi Fomitopsis rosea.</title>
        <authorList>
            <person name="Buettner E."/>
            <person name="Kellner H."/>
        </authorList>
    </citation>
    <scope>NUCLEOTIDE SEQUENCE [LARGE SCALE GENOMIC DNA]</scope>
    <source>
        <strain evidence="2 3">DSM 105464</strain>
    </source>
</reference>